<evidence type="ECO:0000313" key="1">
    <source>
        <dbReference type="EMBL" id="MBL0886367.1"/>
    </source>
</evidence>
<evidence type="ECO:0000313" key="2">
    <source>
        <dbReference type="Proteomes" id="UP000675409"/>
    </source>
</evidence>
<reference evidence="1 2" key="1">
    <citation type="journal article" date="2021" name="Arch. Microbiol.">
        <title>Myceligenerans indicum sp. nov., an actinobacterium isolated from mangrove sediment of Sundarbans, India.</title>
        <authorList>
            <person name="Asha K."/>
            <person name="Bhadury P."/>
        </authorList>
    </citation>
    <scope>NUCLEOTIDE SEQUENCE [LARGE SCALE GENOMIC DNA]</scope>
    <source>
        <strain evidence="1 2">I2</strain>
    </source>
</reference>
<dbReference type="EMBL" id="JABBYC010000011">
    <property type="protein sequence ID" value="MBL0886367.1"/>
    <property type="molecule type" value="Genomic_DNA"/>
</dbReference>
<proteinExistence type="predicted"/>
<keyword evidence="2" id="KW-1185">Reference proteome</keyword>
<comment type="caution">
    <text evidence="1">The sequence shown here is derived from an EMBL/GenBank/DDBJ whole genome shotgun (WGS) entry which is preliminary data.</text>
</comment>
<gene>
    <name evidence="1" type="ORF">HGK34_08795</name>
</gene>
<sequence>MNSFDLPELVGRRCAAVSRFVHQFTGEPATSTGPLELIWDDGQVTVLDVRSDWTLDVSSDPWVDPYLEATPPEREHLGREVGLWSRILIDESADDLSAVVGARVTAAEPWHNEIGELAGADITFDTARITLRQWAGDLVVVTSRKP</sequence>
<accession>A0ABS1LLC8</accession>
<dbReference type="RefSeq" id="WP_201846229.1">
    <property type="nucleotide sequence ID" value="NZ_JABBYC010000011.1"/>
</dbReference>
<dbReference type="Proteomes" id="UP000675409">
    <property type="component" value="Unassembled WGS sequence"/>
</dbReference>
<organism evidence="1 2">
    <name type="scientific">Myceligenerans indicum</name>
    <dbReference type="NCBI Taxonomy" id="2593663"/>
    <lineage>
        <taxon>Bacteria</taxon>
        <taxon>Bacillati</taxon>
        <taxon>Actinomycetota</taxon>
        <taxon>Actinomycetes</taxon>
        <taxon>Micrococcales</taxon>
        <taxon>Promicromonosporaceae</taxon>
        <taxon>Myceligenerans</taxon>
    </lineage>
</organism>
<protein>
    <submittedName>
        <fullName evidence="1">Uncharacterized protein</fullName>
    </submittedName>
</protein>
<name>A0ABS1LLC8_9MICO</name>